<evidence type="ECO:0000256" key="1">
    <source>
        <dbReference type="SAM" id="Phobius"/>
    </source>
</evidence>
<dbReference type="AlphaFoldDB" id="A0A4Y8W8D9"/>
<proteinExistence type="predicted"/>
<comment type="caution">
    <text evidence="2">The sequence shown here is derived from an EMBL/GenBank/DDBJ whole genome shotgun (WGS) entry which is preliminary data.</text>
</comment>
<evidence type="ECO:0000313" key="2">
    <source>
        <dbReference type="EMBL" id="TFH88883.1"/>
    </source>
</evidence>
<evidence type="ECO:0000313" key="3">
    <source>
        <dbReference type="Proteomes" id="UP000297753"/>
    </source>
</evidence>
<protein>
    <submittedName>
        <fullName evidence="2">Uncharacterized protein</fullName>
    </submittedName>
</protein>
<name>A0A4Y8W8D9_9VIBR</name>
<keyword evidence="1" id="KW-1133">Transmembrane helix</keyword>
<dbReference type="Proteomes" id="UP000297753">
    <property type="component" value="Unassembled WGS sequence"/>
</dbReference>
<keyword evidence="3" id="KW-1185">Reference proteome</keyword>
<reference evidence="2 3" key="1">
    <citation type="submission" date="2019-01" db="EMBL/GenBank/DDBJ databases">
        <title>Vibrio BEI176 sp. nov, a marine bacterium isolated from China: eastern marignal seas.</title>
        <authorList>
            <person name="Li B."/>
        </authorList>
    </citation>
    <scope>NUCLEOTIDE SEQUENCE [LARGE SCALE GENOMIC DNA]</scope>
    <source>
        <strain evidence="2 3">BEI176</strain>
    </source>
</reference>
<keyword evidence="1" id="KW-0472">Membrane</keyword>
<organism evidence="2 3">
    <name type="scientific">Vibrio ouci</name>
    <dbReference type="NCBI Taxonomy" id="2499078"/>
    <lineage>
        <taxon>Bacteria</taxon>
        <taxon>Pseudomonadati</taxon>
        <taxon>Pseudomonadota</taxon>
        <taxon>Gammaproteobacteria</taxon>
        <taxon>Vibrionales</taxon>
        <taxon>Vibrionaceae</taxon>
        <taxon>Vibrio</taxon>
    </lineage>
</organism>
<gene>
    <name evidence="2" type="ORF">ELS82_25455</name>
</gene>
<feature type="transmembrane region" description="Helical" evidence="1">
    <location>
        <begin position="20"/>
        <end position="44"/>
    </location>
</feature>
<keyword evidence="1" id="KW-0812">Transmembrane</keyword>
<dbReference type="RefSeq" id="WP_134837818.1">
    <property type="nucleotide sequence ID" value="NZ_SATR01000244.1"/>
</dbReference>
<feature type="transmembrane region" description="Helical" evidence="1">
    <location>
        <begin position="50"/>
        <end position="72"/>
    </location>
</feature>
<accession>A0A4Y8W8D9</accession>
<sequence length="86" mass="9564">MAAQKYQRPISPDLHAWGILFFAIIGMVLILVLGITLVNLYVASNGYNDLAAVFIALIVIGVLAMLALAFFAQRISVYYYRKRDPS</sequence>
<dbReference type="EMBL" id="SATR01000244">
    <property type="protein sequence ID" value="TFH88883.1"/>
    <property type="molecule type" value="Genomic_DNA"/>
</dbReference>